<keyword evidence="2" id="KW-0489">Methyltransferase</keyword>
<dbReference type="Pfam" id="PF08241">
    <property type="entry name" value="Methyltransf_11"/>
    <property type="match status" value="1"/>
</dbReference>
<dbReference type="SUPFAM" id="SSF53335">
    <property type="entry name" value="S-adenosyl-L-methionine-dependent methyltransferases"/>
    <property type="match status" value="1"/>
</dbReference>
<name>A0A6L3SRW1_9HYPH</name>
<proteinExistence type="predicted"/>
<protein>
    <submittedName>
        <fullName evidence="2">Class I SAM-dependent methyltransferase</fullName>
    </submittedName>
</protein>
<evidence type="ECO:0000313" key="2">
    <source>
        <dbReference type="EMBL" id="KAB1074142.1"/>
    </source>
</evidence>
<dbReference type="InterPro" id="IPR013216">
    <property type="entry name" value="Methyltransf_11"/>
</dbReference>
<dbReference type="Proteomes" id="UP000474159">
    <property type="component" value="Unassembled WGS sequence"/>
</dbReference>
<keyword evidence="3" id="KW-1185">Reference proteome</keyword>
<evidence type="ECO:0000259" key="1">
    <source>
        <dbReference type="Pfam" id="PF08241"/>
    </source>
</evidence>
<organism evidence="2 3">
    <name type="scientific">Methylobacterium soli</name>
    <dbReference type="NCBI Taxonomy" id="553447"/>
    <lineage>
        <taxon>Bacteria</taxon>
        <taxon>Pseudomonadati</taxon>
        <taxon>Pseudomonadota</taxon>
        <taxon>Alphaproteobacteria</taxon>
        <taxon>Hyphomicrobiales</taxon>
        <taxon>Methylobacteriaceae</taxon>
        <taxon>Methylobacterium</taxon>
    </lineage>
</organism>
<accession>A0A6L3SRW1</accession>
<comment type="caution">
    <text evidence="2">The sequence shown here is derived from an EMBL/GenBank/DDBJ whole genome shotgun (WGS) entry which is preliminary data.</text>
</comment>
<gene>
    <name evidence="2" type="ORF">F6X53_26345</name>
</gene>
<dbReference type="CDD" id="cd02440">
    <property type="entry name" value="AdoMet_MTases"/>
    <property type="match status" value="1"/>
</dbReference>
<dbReference type="PANTHER" id="PTHR45036">
    <property type="entry name" value="METHYLTRANSFERASE LIKE 7B"/>
    <property type="match status" value="1"/>
</dbReference>
<dbReference type="GO" id="GO:0008757">
    <property type="term" value="F:S-adenosylmethionine-dependent methyltransferase activity"/>
    <property type="evidence" value="ECO:0007669"/>
    <property type="project" value="InterPro"/>
</dbReference>
<keyword evidence="2" id="KW-0808">Transferase</keyword>
<feature type="domain" description="Methyltransferase type 11" evidence="1">
    <location>
        <begin position="38"/>
        <end position="134"/>
    </location>
</feature>
<dbReference type="GO" id="GO:0032259">
    <property type="term" value="P:methylation"/>
    <property type="evidence" value="ECO:0007669"/>
    <property type="project" value="UniProtKB-KW"/>
</dbReference>
<dbReference type="EMBL" id="VZZK01000039">
    <property type="protein sequence ID" value="KAB1074142.1"/>
    <property type="molecule type" value="Genomic_DNA"/>
</dbReference>
<dbReference type="OrthoDB" id="9777830at2"/>
<evidence type="ECO:0000313" key="3">
    <source>
        <dbReference type="Proteomes" id="UP000474159"/>
    </source>
</evidence>
<dbReference type="InterPro" id="IPR029063">
    <property type="entry name" value="SAM-dependent_MTases_sf"/>
</dbReference>
<dbReference type="PANTHER" id="PTHR45036:SF1">
    <property type="entry name" value="METHYLTRANSFERASE LIKE 7A"/>
    <property type="match status" value="1"/>
</dbReference>
<reference evidence="2 3" key="1">
    <citation type="submission" date="2019-09" db="EMBL/GenBank/DDBJ databases">
        <title>YIM 48816 draft genome.</title>
        <authorList>
            <person name="Jiang L."/>
        </authorList>
    </citation>
    <scope>NUCLEOTIDE SEQUENCE [LARGE SCALE GENOMIC DNA]</scope>
    <source>
        <strain evidence="2 3">YIM 48816</strain>
    </source>
</reference>
<dbReference type="Gene3D" id="3.40.50.150">
    <property type="entry name" value="Vaccinia Virus protein VP39"/>
    <property type="match status" value="1"/>
</dbReference>
<sequence length="207" mass="22901">MGFYERHIGPRLVSCLCGAADIRAEREKLVPAAQGIVLEIGIGPGLNLPLYDPARVSRVIGVDPHASFLKLGTSRRDSAPVPVEIRQEPAERIQLPARSVDTAVVTFTLCSVQDPARCLTEIRRVLRPEGRLLFLEHGLSREEAVARWQHRLNPLWRSLAVGCNLDRPVLASLRAAGFSIEAAQEYYLPRTPKPLAYLSRGTARPEP</sequence>
<dbReference type="AlphaFoldDB" id="A0A6L3SRW1"/>
<dbReference type="InterPro" id="IPR052356">
    <property type="entry name" value="Thiol_S-MT"/>
</dbReference>